<evidence type="ECO:0000313" key="2">
    <source>
        <dbReference type="Proteomes" id="UP001162992"/>
    </source>
</evidence>
<accession>A0ACC2AH54</accession>
<keyword evidence="2" id="KW-1185">Reference proteome</keyword>
<evidence type="ECO:0000313" key="1">
    <source>
        <dbReference type="EMBL" id="KAJ7516903.1"/>
    </source>
</evidence>
<organism evidence="1 2">
    <name type="scientific">Diphasiastrum complanatum</name>
    <name type="common">Issler's clubmoss</name>
    <name type="synonym">Lycopodium complanatum</name>
    <dbReference type="NCBI Taxonomy" id="34168"/>
    <lineage>
        <taxon>Eukaryota</taxon>
        <taxon>Viridiplantae</taxon>
        <taxon>Streptophyta</taxon>
        <taxon>Embryophyta</taxon>
        <taxon>Tracheophyta</taxon>
        <taxon>Lycopodiopsida</taxon>
        <taxon>Lycopodiales</taxon>
        <taxon>Lycopodiaceae</taxon>
        <taxon>Lycopodioideae</taxon>
        <taxon>Diphasiastrum</taxon>
    </lineage>
</organism>
<gene>
    <name evidence="1" type="ORF">O6H91_21G003500</name>
</gene>
<name>A0ACC2AH54_DIPCM</name>
<dbReference type="Proteomes" id="UP001162992">
    <property type="component" value="Chromosome 21"/>
</dbReference>
<protein>
    <submittedName>
        <fullName evidence="1">Uncharacterized protein</fullName>
    </submittedName>
</protein>
<proteinExistence type="predicted"/>
<reference evidence="2" key="1">
    <citation type="journal article" date="2024" name="Proc. Natl. Acad. Sci. U.S.A.">
        <title>Extraordinary preservation of gene collinearity over three hundred million years revealed in homosporous lycophytes.</title>
        <authorList>
            <person name="Li C."/>
            <person name="Wickell D."/>
            <person name="Kuo L.Y."/>
            <person name="Chen X."/>
            <person name="Nie B."/>
            <person name="Liao X."/>
            <person name="Peng D."/>
            <person name="Ji J."/>
            <person name="Jenkins J."/>
            <person name="Williams M."/>
            <person name="Shu S."/>
            <person name="Plott C."/>
            <person name="Barry K."/>
            <person name="Rajasekar S."/>
            <person name="Grimwood J."/>
            <person name="Han X."/>
            <person name="Sun S."/>
            <person name="Hou Z."/>
            <person name="He W."/>
            <person name="Dai G."/>
            <person name="Sun C."/>
            <person name="Schmutz J."/>
            <person name="Leebens-Mack J.H."/>
            <person name="Li F.W."/>
            <person name="Wang L."/>
        </authorList>
    </citation>
    <scope>NUCLEOTIDE SEQUENCE [LARGE SCALE GENOMIC DNA]</scope>
    <source>
        <strain evidence="2">cv. PW_Plant_1</strain>
    </source>
</reference>
<sequence length="248" mass="27340">MATYDPPSAESKSSSEQTKALESESRLMDDHSEHLSSPDGALKTVDVQQEALHRSSSTENGNSTLTSVSEPGRNDAVPDPQLAAEEFKPSAAGSKAKGVAPKALESAGKLTNTSQKKNKGDHTAATKRASQLDKITGDILESKVMAWHEAMTAEINSRYKHEESRIQAWEDLQKAKASIVVKKEEMRQERRRLRFVANMENEIARTHRKAQELKQAAYSKKEVEVAQLNAEAEHLKETGKILNGCFSL</sequence>
<dbReference type="EMBL" id="CM055112">
    <property type="protein sequence ID" value="KAJ7516903.1"/>
    <property type="molecule type" value="Genomic_DNA"/>
</dbReference>
<comment type="caution">
    <text evidence="1">The sequence shown here is derived from an EMBL/GenBank/DDBJ whole genome shotgun (WGS) entry which is preliminary data.</text>
</comment>